<accession>A0ABT7N4N9</accession>
<dbReference type="GO" id="GO:0005524">
    <property type="term" value="F:ATP binding"/>
    <property type="evidence" value="ECO:0007669"/>
    <property type="project" value="UniProtKB-KW"/>
</dbReference>
<keyword evidence="5" id="KW-1133">Transmembrane helix</keyword>
<dbReference type="Proteomes" id="UP001174908">
    <property type="component" value="Unassembled WGS sequence"/>
</dbReference>
<feature type="domain" description="Response regulatory" evidence="7">
    <location>
        <begin position="483"/>
        <end position="593"/>
    </location>
</feature>
<evidence type="ECO:0000256" key="4">
    <source>
        <dbReference type="PROSITE-ProRule" id="PRU00169"/>
    </source>
</evidence>
<dbReference type="SMART" id="SM00387">
    <property type="entry name" value="HATPase_c"/>
    <property type="match status" value="1"/>
</dbReference>
<evidence type="ECO:0000313" key="8">
    <source>
        <dbReference type="EMBL" id="MDM0042901.1"/>
    </source>
</evidence>
<dbReference type="Pfam" id="PF02518">
    <property type="entry name" value="HATPase_c"/>
    <property type="match status" value="1"/>
</dbReference>
<dbReference type="InterPro" id="IPR003661">
    <property type="entry name" value="HisK_dim/P_dom"/>
</dbReference>
<proteinExistence type="predicted"/>
<organism evidence="8 9">
    <name type="scientific">Variovorax dokdonensis</name>
    <dbReference type="NCBI Taxonomy" id="344883"/>
    <lineage>
        <taxon>Bacteria</taxon>
        <taxon>Pseudomonadati</taxon>
        <taxon>Pseudomonadota</taxon>
        <taxon>Betaproteobacteria</taxon>
        <taxon>Burkholderiales</taxon>
        <taxon>Comamonadaceae</taxon>
        <taxon>Variovorax</taxon>
    </lineage>
</organism>
<dbReference type="Pfam" id="PF00072">
    <property type="entry name" value="Response_reg"/>
    <property type="match status" value="1"/>
</dbReference>
<evidence type="ECO:0000256" key="2">
    <source>
        <dbReference type="ARBA" id="ARBA00012438"/>
    </source>
</evidence>
<dbReference type="PROSITE" id="PS50110">
    <property type="entry name" value="RESPONSE_REGULATORY"/>
    <property type="match status" value="1"/>
</dbReference>
<gene>
    <name evidence="8" type="ORF">QTH91_00265</name>
</gene>
<evidence type="ECO:0000256" key="3">
    <source>
        <dbReference type="ARBA" id="ARBA00022553"/>
    </source>
</evidence>
<dbReference type="SUPFAM" id="SSF55874">
    <property type="entry name" value="ATPase domain of HSP90 chaperone/DNA topoisomerase II/histidine kinase"/>
    <property type="match status" value="1"/>
</dbReference>
<dbReference type="InterPro" id="IPR003594">
    <property type="entry name" value="HATPase_dom"/>
</dbReference>
<feature type="transmembrane region" description="Helical" evidence="5">
    <location>
        <begin position="162"/>
        <end position="180"/>
    </location>
</feature>
<feature type="transmembrane region" description="Helical" evidence="5">
    <location>
        <begin position="186"/>
        <end position="205"/>
    </location>
</feature>
<evidence type="ECO:0000256" key="5">
    <source>
        <dbReference type="SAM" id="Phobius"/>
    </source>
</evidence>
<dbReference type="InterPro" id="IPR001789">
    <property type="entry name" value="Sig_transdc_resp-reg_receiver"/>
</dbReference>
<evidence type="ECO:0000259" key="6">
    <source>
        <dbReference type="PROSITE" id="PS50109"/>
    </source>
</evidence>
<evidence type="ECO:0000259" key="7">
    <source>
        <dbReference type="PROSITE" id="PS50110"/>
    </source>
</evidence>
<dbReference type="PANTHER" id="PTHR43547">
    <property type="entry name" value="TWO-COMPONENT HISTIDINE KINASE"/>
    <property type="match status" value="1"/>
</dbReference>
<feature type="transmembrane region" description="Helical" evidence="5">
    <location>
        <begin position="111"/>
        <end position="129"/>
    </location>
</feature>
<dbReference type="InterPro" id="IPR036890">
    <property type="entry name" value="HATPase_C_sf"/>
</dbReference>
<name>A0ABT7N4N9_9BURK</name>
<dbReference type="SMART" id="SM00388">
    <property type="entry name" value="HisKA"/>
    <property type="match status" value="1"/>
</dbReference>
<reference evidence="8" key="1">
    <citation type="submission" date="2023-06" db="EMBL/GenBank/DDBJ databases">
        <authorList>
            <person name="Jiang Y."/>
            <person name="Liu Q."/>
        </authorList>
    </citation>
    <scope>NUCLEOTIDE SEQUENCE</scope>
    <source>
        <strain evidence="8">CGMCC 1.12089</strain>
    </source>
</reference>
<comment type="catalytic activity">
    <reaction evidence="1">
        <text>ATP + protein L-histidine = ADP + protein N-phospho-L-histidine.</text>
        <dbReference type="EC" id="2.7.13.3"/>
    </reaction>
</comment>
<keyword evidence="8" id="KW-0547">Nucleotide-binding</keyword>
<feature type="domain" description="Histidine kinase" evidence="6">
    <location>
        <begin position="248"/>
        <end position="463"/>
    </location>
</feature>
<dbReference type="EMBL" id="JASZYV010000001">
    <property type="protein sequence ID" value="MDM0042901.1"/>
    <property type="molecule type" value="Genomic_DNA"/>
</dbReference>
<dbReference type="InterPro" id="IPR004358">
    <property type="entry name" value="Sig_transdc_His_kin-like_C"/>
</dbReference>
<dbReference type="CDD" id="cd00082">
    <property type="entry name" value="HisKA"/>
    <property type="match status" value="1"/>
</dbReference>
<dbReference type="Pfam" id="PF00512">
    <property type="entry name" value="HisKA"/>
    <property type="match status" value="1"/>
</dbReference>
<dbReference type="Gene3D" id="1.10.287.130">
    <property type="match status" value="1"/>
</dbReference>
<comment type="caution">
    <text evidence="8">The sequence shown here is derived from an EMBL/GenBank/DDBJ whole genome shotgun (WGS) entry which is preliminary data.</text>
</comment>
<dbReference type="PANTHER" id="PTHR43547:SF2">
    <property type="entry name" value="HYBRID SIGNAL TRANSDUCTION HISTIDINE KINASE C"/>
    <property type="match status" value="1"/>
</dbReference>
<sequence>MPDTAASAQRGPVAALIRGLRHLWTDTPHPNPLVDQRLARAYILDTRDTPFSAAFVAAMFWITFLVLTGDKGTLVWAVLVHGMQVSMYFHLHGERPEDYPAEEAFRIRRRLETRMLFPGLVWALAPWLFFPSGQLPYILLMYFFISGMTSGSTMATAHWWRAAALFAIPGYLSLSARLIWEGDNLTILMGVLALVQLWSALFYSYKQHRIIVESIEKGFENTRLAQALAHELDQVAALAAQRTRIFAAANHDLRQPMHALSIFVDALSPKTPPAADTLHAMRDSVDALRTSVDALLDIAQFDGDSDKAATDAVALVPLMRSLRSRFEPMAASKGLALRFAVPDVAVRSDGRVLSRLMGNLIDNAIKYTPRGTVMVAVRRATAQGRPAWRLEVRDSGIGIDEQHAEQVFEAFFQLDNPGRDRSRGLGLGLSLVASMARMLGSRIHLRSRPGRGSVFSVTLPAAPVADFAPESAPAPLASAAPRRVLVLDDEEPVRRAMATLLRAWGHDVAVAANPDEAWAHPGQFDLLLGDLRLGSGLSGLSTAQALHGQGKVRRVAILTGETASSHRSEVELAGFALLYKPADAKRLRALLAA</sequence>
<dbReference type="PROSITE" id="PS50109">
    <property type="entry name" value="HIS_KIN"/>
    <property type="match status" value="1"/>
</dbReference>
<keyword evidence="5" id="KW-0812">Transmembrane</keyword>
<dbReference type="EC" id="2.7.13.3" evidence="2"/>
<protein>
    <recommendedName>
        <fullName evidence="2">histidine kinase</fullName>
        <ecNumber evidence="2">2.7.13.3</ecNumber>
    </recommendedName>
</protein>
<dbReference type="Gene3D" id="3.40.50.2300">
    <property type="match status" value="1"/>
</dbReference>
<dbReference type="Gene3D" id="3.30.565.10">
    <property type="entry name" value="Histidine kinase-like ATPase, C-terminal domain"/>
    <property type="match status" value="1"/>
</dbReference>
<keyword evidence="5" id="KW-0472">Membrane</keyword>
<dbReference type="SMART" id="SM00448">
    <property type="entry name" value="REC"/>
    <property type="match status" value="1"/>
</dbReference>
<evidence type="ECO:0000313" key="9">
    <source>
        <dbReference type="Proteomes" id="UP001174908"/>
    </source>
</evidence>
<dbReference type="SUPFAM" id="SSF47384">
    <property type="entry name" value="Homodimeric domain of signal transducing histidine kinase"/>
    <property type="match status" value="1"/>
</dbReference>
<dbReference type="PRINTS" id="PR00344">
    <property type="entry name" value="BCTRLSENSOR"/>
</dbReference>
<feature type="modified residue" description="4-aspartylphosphate" evidence="4">
    <location>
        <position position="530"/>
    </location>
</feature>
<dbReference type="CDD" id="cd00156">
    <property type="entry name" value="REC"/>
    <property type="match status" value="1"/>
</dbReference>
<dbReference type="SUPFAM" id="SSF52172">
    <property type="entry name" value="CheY-like"/>
    <property type="match status" value="1"/>
</dbReference>
<dbReference type="InterPro" id="IPR036097">
    <property type="entry name" value="HisK_dim/P_sf"/>
</dbReference>
<dbReference type="InterPro" id="IPR011006">
    <property type="entry name" value="CheY-like_superfamily"/>
</dbReference>
<dbReference type="RefSeq" id="WP_286658034.1">
    <property type="nucleotide sequence ID" value="NZ_JASZYV010000001.1"/>
</dbReference>
<evidence type="ECO:0000256" key="1">
    <source>
        <dbReference type="ARBA" id="ARBA00000085"/>
    </source>
</evidence>
<keyword evidence="8" id="KW-0067">ATP-binding</keyword>
<keyword evidence="3 4" id="KW-0597">Phosphoprotein</keyword>
<keyword evidence="9" id="KW-1185">Reference proteome</keyword>
<dbReference type="InterPro" id="IPR005467">
    <property type="entry name" value="His_kinase_dom"/>
</dbReference>